<evidence type="ECO:0000313" key="2">
    <source>
        <dbReference type="EMBL" id="MBB1243181.1"/>
    </source>
</evidence>
<evidence type="ECO:0000313" key="3">
    <source>
        <dbReference type="Proteomes" id="UP000766698"/>
    </source>
</evidence>
<gene>
    <name evidence="2" type="ORF">GL263_06325</name>
</gene>
<organism evidence="2 3">
    <name type="scientific">Streptomyces durbertensis</name>
    <dbReference type="NCBI Taxonomy" id="2448886"/>
    <lineage>
        <taxon>Bacteria</taxon>
        <taxon>Bacillati</taxon>
        <taxon>Actinomycetota</taxon>
        <taxon>Actinomycetes</taxon>
        <taxon>Kitasatosporales</taxon>
        <taxon>Streptomycetaceae</taxon>
        <taxon>Streptomyces</taxon>
    </lineage>
</organism>
<accession>A0ABR6ECX6</accession>
<dbReference type="Proteomes" id="UP000766698">
    <property type="component" value="Unassembled WGS sequence"/>
</dbReference>
<name>A0ABR6ECX6_9ACTN</name>
<reference evidence="3" key="1">
    <citation type="journal article" date="2020" name="Syst. Appl. Microbiol.">
        <title>Streptomyces alkaliterrae sp. nov., isolated from an alkaline soil, and emended descriptions of Streptomyces alkaliphilus, Streptomyces calidiresistens and Streptomyces durbertensis.</title>
        <authorList>
            <person name="Swiecimska M."/>
            <person name="Golinska P."/>
            <person name="Nouioui I."/>
            <person name="Wypij M."/>
            <person name="Rai M."/>
            <person name="Sangal V."/>
            <person name="Goodfellow M."/>
        </authorList>
    </citation>
    <scope>NUCLEOTIDE SEQUENCE [LARGE SCALE GENOMIC DNA]</scope>
    <source>
        <strain evidence="3">DSM 104538</strain>
    </source>
</reference>
<comment type="caution">
    <text evidence="2">The sequence shown here is derived from an EMBL/GenBank/DDBJ whole genome shotgun (WGS) entry which is preliminary data.</text>
</comment>
<protein>
    <submittedName>
        <fullName evidence="2">Uncharacterized protein</fullName>
    </submittedName>
</protein>
<proteinExistence type="predicted"/>
<evidence type="ECO:0000256" key="1">
    <source>
        <dbReference type="SAM" id="MobiDB-lite"/>
    </source>
</evidence>
<dbReference type="EMBL" id="WMLF01000057">
    <property type="protein sequence ID" value="MBB1243181.1"/>
    <property type="molecule type" value="Genomic_DNA"/>
</dbReference>
<feature type="region of interest" description="Disordered" evidence="1">
    <location>
        <begin position="1"/>
        <end position="43"/>
    </location>
</feature>
<feature type="compositionally biased region" description="Low complexity" evidence="1">
    <location>
        <begin position="16"/>
        <end position="30"/>
    </location>
</feature>
<keyword evidence="3" id="KW-1185">Reference proteome</keyword>
<sequence length="89" mass="10106">MSDLKGSSGRRRVGRGAEAPASAEVDAAGEPLSPDAGLCEGTVDTDRLRRRARFLRELSEAQALRERVQPRRARVARLRQQMRMRTFRW</sequence>
<dbReference type="RefSeq" id="WP_182854590.1">
    <property type="nucleotide sequence ID" value="NZ_WMLF01000057.1"/>
</dbReference>